<dbReference type="AlphaFoldDB" id="A0A3R5VXP8"/>
<evidence type="ECO:0000313" key="1">
    <source>
        <dbReference type="EMBL" id="RGQ45690.1"/>
    </source>
</evidence>
<comment type="caution">
    <text evidence="1">The sequence shown here is derived from an EMBL/GenBank/DDBJ whole genome shotgun (WGS) entry which is preliminary data.</text>
</comment>
<evidence type="ECO:0000313" key="4">
    <source>
        <dbReference type="Proteomes" id="UP000286271"/>
    </source>
</evidence>
<name>A0A3R5VXP8_9FIRM</name>
<proteinExistence type="predicted"/>
<reference evidence="3 4" key="1">
    <citation type="submission" date="2018-08" db="EMBL/GenBank/DDBJ databases">
        <title>A genome reference for cultivated species of the human gut microbiota.</title>
        <authorList>
            <person name="Zou Y."/>
            <person name="Xue W."/>
            <person name="Luo G."/>
        </authorList>
    </citation>
    <scope>NUCLEOTIDE SEQUENCE [LARGE SCALE GENOMIC DNA]</scope>
    <source>
        <strain evidence="1 3">AF28-15</strain>
        <strain evidence="2 4">AM27-11</strain>
    </source>
</reference>
<accession>A0A3R5VXP8</accession>
<gene>
    <name evidence="2" type="ORF">DW707_18155</name>
    <name evidence="1" type="ORF">DWY96_15380</name>
</gene>
<dbReference type="Proteomes" id="UP000286271">
    <property type="component" value="Unassembled WGS sequence"/>
</dbReference>
<evidence type="ECO:0000313" key="2">
    <source>
        <dbReference type="EMBL" id="RHE89498.1"/>
    </source>
</evidence>
<protein>
    <submittedName>
        <fullName evidence="1">Uncharacterized protein</fullName>
    </submittedName>
</protein>
<evidence type="ECO:0000313" key="3">
    <source>
        <dbReference type="Proteomes" id="UP000283738"/>
    </source>
</evidence>
<dbReference type="Proteomes" id="UP000283738">
    <property type="component" value="Unassembled WGS sequence"/>
</dbReference>
<organism evidence="1 3">
    <name type="scientific">Roseburia inulinivorans</name>
    <dbReference type="NCBI Taxonomy" id="360807"/>
    <lineage>
        <taxon>Bacteria</taxon>
        <taxon>Bacillati</taxon>
        <taxon>Bacillota</taxon>
        <taxon>Clostridia</taxon>
        <taxon>Lachnospirales</taxon>
        <taxon>Lachnospiraceae</taxon>
        <taxon>Roseburia</taxon>
    </lineage>
</organism>
<dbReference type="EMBL" id="QRTF01000046">
    <property type="protein sequence ID" value="RGQ45690.1"/>
    <property type="molecule type" value="Genomic_DNA"/>
</dbReference>
<sequence length="299" mass="33746">MPTHIIANKYNQLKSTSSQSLLNSNVTDLFKEINDICLSEISRMSQLPITSTTTCMGKNYIVFQLMGGKKAYSRPVNIDLYNEGLAINSQGISNADILWNNIKNHTIINQNSHEITATLYSICMNYCICADLVNGVKENSGNYFETLVGHLYSMHLLVEPTNQMNAVELDGESISVPTDFIFDLGAGKPKFHVPAKTSTRERCVEVWAQQRILDGAFGVGRFICLLTCIGETNFKSSDLSVQLTCVPNQWINYQLFISQIKRAYYLDVPGKYNELNNRFPKIHVKEFGDFFHESNNLID</sequence>
<dbReference type="EMBL" id="QSKW01000063">
    <property type="protein sequence ID" value="RHE89498.1"/>
    <property type="molecule type" value="Genomic_DNA"/>
</dbReference>
<dbReference type="RefSeq" id="WP_118111964.1">
    <property type="nucleotide sequence ID" value="NZ_QRTF01000046.1"/>
</dbReference>